<dbReference type="KEGG" id="mri:Mal4_58490"/>
<accession>A0A517ZG94</accession>
<dbReference type="EMBL" id="CP036275">
    <property type="protein sequence ID" value="QDU41481.1"/>
    <property type="molecule type" value="Genomic_DNA"/>
</dbReference>
<dbReference type="Proteomes" id="UP000320496">
    <property type="component" value="Chromosome"/>
</dbReference>
<organism evidence="1 2">
    <name type="scientific">Maioricimonas rarisocia</name>
    <dbReference type="NCBI Taxonomy" id="2528026"/>
    <lineage>
        <taxon>Bacteria</taxon>
        <taxon>Pseudomonadati</taxon>
        <taxon>Planctomycetota</taxon>
        <taxon>Planctomycetia</taxon>
        <taxon>Planctomycetales</taxon>
        <taxon>Planctomycetaceae</taxon>
        <taxon>Maioricimonas</taxon>
    </lineage>
</organism>
<dbReference type="AlphaFoldDB" id="A0A517ZG94"/>
<proteinExistence type="predicted"/>
<name>A0A517ZG94_9PLAN</name>
<protein>
    <submittedName>
        <fullName evidence="1">Uncharacterized protein</fullName>
    </submittedName>
</protein>
<reference evidence="1 2" key="1">
    <citation type="submission" date="2019-02" db="EMBL/GenBank/DDBJ databases">
        <title>Deep-cultivation of Planctomycetes and their phenomic and genomic characterization uncovers novel biology.</title>
        <authorList>
            <person name="Wiegand S."/>
            <person name="Jogler M."/>
            <person name="Boedeker C."/>
            <person name="Pinto D."/>
            <person name="Vollmers J."/>
            <person name="Rivas-Marin E."/>
            <person name="Kohn T."/>
            <person name="Peeters S.H."/>
            <person name="Heuer A."/>
            <person name="Rast P."/>
            <person name="Oberbeckmann S."/>
            <person name="Bunk B."/>
            <person name="Jeske O."/>
            <person name="Meyerdierks A."/>
            <person name="Storesund J.E."/>
            <person name="Kallscheuer N."/>
            <person name="Luecker S."/>
            <person name="Lage O.M."/>
            <person name="Pohl T."/>
            <person name="Merkel B.J."/>
            <person name="Hornburger P."/>
            <person name="Mueller R.-W."/>
            <person name="Bruemmer F."/>
            <person name="Labrenz M."/>
            <person name="Spormann A.M."/>
            <person name="Op den Camp H."/>
            <person name="Overmann J."/>
            <person name="Amann R."/>
            <person name="Jetten M.S.M."/>
            <person name="Mascher T."/>
            <person name="Medema M.H."/>
            <person name="Devos D.P."/>
            <person name="Kaster A.-K."/>
            <person name="Ovreas L."/>
            <person name="Rohde M."/>
            <person name="Galperin M.Y."/>
            <person name="Jogler C."/>
        </authorList>
    </citation>
    <scope>NUCLEOTIDE SEQUENCE [LARGE SCALE GENOMIC DNA]</scope>
    <source>
        <strain evidence="1 2">Mal4</strain>
    </source>
</reference>
<keyword evidence="2" id="KW-1185">Reference proteome</keyword>
<gene>
    <name evidence="1" type="ORF">Mal4_58490</name>
</gene>
<sequence>MQMNQRFTTIAVRATVGILFLRRKVLCPS</sequence>
<evidence type="ECO:0000313" key="1">
    <source>
        <dbReference type="EMBL" id="QDU41481.1"/>
    </source>
</evidence>
<evidence type="ECO:0000313" key="2">
    <source>
        <dbReference type="Proteomes" id="UP000320496"/>
    </source>
</evidence>